<gene>
    <name evidence="1" type="ORF">HMPREF1977_0426</name>
</gene>
<name>E4MPW6_CAPOC</name>
<comment type="caution">
    <text evidence="1">The sequence shown here is derived from an EMBL/GenBank/DDBJ whole genome shotgun (WGS) entry which is preliminary data.</text>
</comment>
<evidence type="ECO:0000313" key="1">
    <source>
        <dbReference type="EMBL" id="EFS98336.1"/>
    </source>
</evidence>
<sequence>MIINMKFISKLAMGIFIALNIVSCSKNDAPAPQYSGENRVYITAEGDKVLTLGEANQKIKAKISLTTKLNDNTAIHLKAINAQGQPTKLVTFSANPITIAKDAREATFFITLSPNISISKEQRLKITFESVTGLIAQEDLALVVKPSPKAEKLTPAQRALLDAYKAKGMDLYPFMGKIKLKGTVFSPANGNVEPFVSEFTREINGNTLITLSELSTTDIPILKMTENAMGLTEFWYFLMKKNTIENEEYFYALPAAQAIMKLIKWNKNSQETFEVSLDNIKIKNPVNSVSQIEYIHKTENRYEEMLNMVPFEFNYSASNRFKKAIAEKNPIALEYMKQSGDPNPILYINVYDILTDDQSNWKQSTGSIDFINKKMTFEFLITHDLGGGFISVKIEYTAE</sequence>
<dbReference type="AlphaFoldDB" id="E4MPW6"/>
<accession>E4MPW6</accession>
<evidence type="ECO:0008006" key="3">
    <source>
        <dbReference type="Google" id="ProtNLM"/>
    </source>
</evidence>
<proteinExistence type="predicted"/>
<dbReference type="EMBL" id="AEOH01000010">
    <property type="protein sequence ID" value="EFS98336.1"/>
    <property type="molecule type" value="Genomic_DNA"/>
</dbReference>
<dbReference type="InterPro" id="IPR032562">
    <property type="entry name" value="DUF4929"/>
</dbReference>
<dbReference type="Proteomes" id="UP000005391">
    <property type="component" value="Unassembled WGS sequence"/>
</dbReference>
<dbReference type="Pfam" id="PF16283">
    <property type="entry name" value="DUF4929"/>
    <property type="match status" value="1"/>
</dbReference>
<dbReference type="HOGENOM" id="CLU_056927_0_0_10"/>
<dbReference type="eggNOG" id="ENOG503159K">
    <property type="taxonomic scope" value="Bacteria"/>
</dbReference>
<reference evidence="1 2" key="1">
    <citation type="submission" date="2010-10" db="EMBL/GenBank/DDBJ databases">
        <authorList>
            <person name="Muzny D."/>
            <person name="Qin X."/>
            <person name="Deng J."/>
            <person name="Jiang H."/>
            <person name="Liu Y."/>
            <person name="Qu J."/>
            <person name="Song X.-Z."/>
            <person name="Zhang L."/>
            <person name="Thornton R."/>
            <person name="Coyle M."/>
            <person name="Francisco L."/>
            <person name="Jackson L."/>
            <person name="Javaid M."/>
            <person name="Korchina V."/>
            <person name="Kovar C."/>
            <person name="Mata R."/>
            <person name="Mathew T."/>
            <person name="Ngo R."/>
            <person name="Nguyen L."/>
            <person name="Nguyen N."/>
            <person name="Okwuonu G."/>
            <person name="Ongeri F."/>
            <person name="Pham C."/>
            <person name="Simmons D."/>
            <person name="Wilczek-Boney K."/>
            <person name="Hale W."/>
            <person name="Jakkamsetti A."/>
            <person name="Pham P."/>
            <person name="Ruth R."/>
            <person name="San Lucas F."/>
            <person name="Warren J."/>
            <person name="Zhang J."/>
            <person name="Zhao Z."/>
            <person name="Zhou C."/>
            <person name="Zhu D."/>
            <person name="Lee S."/>
            <person name="Bess C."/>
            <person name="Blankenburg K."/>
            <person name="Forbes L."/>
            <person name="Fu Q."/>
            <person name="Gubbala S."/>
            <person name="Hirani K."/>
            <person name="Jayaseelan J.C."/>
            <person name="Lara F."/>
            <person name="Munidasa M."/>
            <person name="Palculict T."/>
            <person name="Patil S."/>
            <person name="Pu L.-L."/>
            <person name="Saada N."/>
            <person name="Tang L."/>
            <person name="Weissenberger G."/>
            <person name="Zhu Y."/>
            <person name="Hemphill L."/>
            <person name="Shang Y."/>
            <person name="Youmans B."/>
            <person name="Ayvaz T."/>
            <person name="Ross M."/>
            <person name="Santibanez J."/>
            <person name="Aqrawi P."/>
            <person name="Gross S."/>
            <person name="Joshi V."/>
            <person name="Fowler G."/>
            <person name="Nazareth L."/>
            <person name="Reid J."/>
            <person name="Worley K."/>
            <person name="Petrosino J."/>
            <person name="Highlander S."/>
            <person name="Gibbs R."/>
        </authorList>
    </citation>
    <scope>NUCLEOTIDE SEQUENCE [LARGE SCALE GENOMIC DNA]</scope>
    <source>
        <strain evidence="1 2">F0287</strain>
    </source>
</reference>
<evidence type="ECO:0000313" key="2">
    <source>
        <dbReference type="Proteomes" id="UP000005391"/>
    </source>
</evidence>
<protein>
    <recommendedName>
        <fullName evidence="3">DUF4929 domain-containing protein</fullName>
    </recommendedName>
</protein>
<organism evidence="1 2">
    <name type="scientific">Capnocytophaga ochracea F0287</name>
    <dbReference type="NCBI Taxonomy" id="873517"/>
    <lineage>
        <taxon>Bacteria</taxon>
        <taxon>Pseudomonadati</taxon>
        <taxon>Bacteroidota</taxon>
        <taxon>Flavobacteriia</taxon>
        <taxon>Flavobacteriales</taxon>
        <taxon>Flavobacteriaceae</taxon>
        <taxon>Capnocytophaga</taxon>
    </lineage>
</organism>